<dbReference type="Pfam" id="PF02518">
    <property type="entry name" value="HATPase_c"/>
    <property type="match status" value="1"/>
</dbReference>
<comment type="catalytic activity">
    <reaction evidence="1">
        <text>ATP + protein L-histidine = ADP + protein N-phospho-L-histidine.</text>
        <dbReference type="EC" id="2.7.13.3"/>
    </reaction>
</comment>
<evidence type="ECO:0000259" key="10">
    <source>
        <dbReference type="Pfam" id="PF02518"/>
    </source>
</evidence>
<accession>A0A495JU93</accession>
<dbReference type="EMBL" id="RBKT01000001">
    <property type="protein sequence ID" value="RKR92108.1"/>
    <property type="molecule type" value="Genomic_DNA"/>
</dbReference>
<keyword evidence="6 13" id="KW-0418">Kinase</keyword>
<dbReference type="Pfam" id="PF07730">
    <property type="entry name" value="HisKA_3"/>
    <property type="match status" value="1"/>
</dbReference>
<dbReference type="GO" id="GO:0000155">
    <property type="term" value="F:phosphorelay sensor kinase activity"/>
    <property type="evidence" value="ECO:0007669"/>
    <property type="project" value="InterPro"/>
</dbReference>
<dbReference type="PANTHER" id="PTHR24421">
    <property type="entry name" value="NITRATE/NITRITE SENSOR PROTEIN NARX-RELATED"/>
    <property type="match status" value="1"/>
</dbReference>
<feature type="transmembrane region" description="Helical" evidence="9">
    <location>
        <begin position="16"/>
        <end position="33"/>
    </location>
</feature>
<keyword evidence="4" id="KW-0808">Transferase</keyword>
<evidence type="ECO:0000256" key="8">
    <source>
        <dbReference type="ARBA" id="ARBA00023012"/>
    </source>
</evidence>
<evidence type="ECO:0000256" key="7">
    <source>
        <dbReference type="ARBA" id="ARBA00022840"/>
    </source>
</evidence>
<feature type="transmembrane region" description="Helical" evidence="9">
    <location>
        <begin position="45"/>
        <end position="63"/>
    </location>
</feature>
<keyword evidence="3" id="KW-0597">Phosphoprotein</keyword>
<dbReference type="InterPro" id="IPR055558">
    <property type="entry name" value="DUF7134"/>
</dbReference>
<evidence type="ECO:0000256" key="6">
    <source>
        <dbReference type="ARBA" id="ARBA00022777"/>
    </source>
</evidence>
<evidence type="ECO:0000313" key="14">
    <source>
        <dbReference type="Proteomes" id="UP000277671"/>
    </source>
</evidence>
<dbReference type="OrthoDB" id="227596at2"/>
<keyword evidence="9" id="KW-0472">Membrane</keyword>
<gene>
    <name evidence="13" type="ORF">BDK92_6540</name>
</gene>
<keyword evidence="7" id="KW-0067">ATP-binding</keyword>
<dbReference type="GO" id="GO:0046983">
    <property type="term" value="F:protein dimerization activity"/>
    <property type="evidence" value="ECO:0007669"/>
    <property type="project" value="InterPro"/>
</dbReference>
<dbReference type="Gene3D" id="3.30.565.10">
    <property type="entry name" value="Histidine kinase-like ATPase, C-terminal domain"/>
    <property type="match status" value="1"/>
</dbReference>
<evidence type="ECO:0000256" key="2">
    <source>
        <dbReference type="ARBA" id="ARBA00012438"/>
    </source>
</evidence>
<dbReference type="SUPFAM" id="SSF55874">
    <property type="entry name" value="ATPase domain of HSP90 chaperone/DNA topoisomerase II/histidine kinase"/>
    <property type="match status" value="1"/>
</dbReference>
<dbReference type="GO" id="GO:0005524">
    <property type="term" value="F:ATP binding"/>
    <property type="evidence" value="ECO:0007669"/>
    <property type="project" value="UniProtKB-KW"/>
</dbReference>
<keyword evidence="5" id="KW-0547">Nucleotide-binding</keyword>
<evidence type="ECO:0000259" key="11">
    <source>
        <dbReference type="Pfam" id="PF07730"/>
    </source>
</evidence>
<feature type="transmembrane region" description="Helical" evidence="9">
    <location>
        <begin position="109"/>
        <end position="128"/>
    </location>
</feature>
<dbReference type="InterPro" id="IPR011712">
    <property type="entry name" value="Sig_transdc_His_kin_sub3_dim/P"/>
</dbReference>
<evidence type="ECO:0000256" key="9">
    <source>
        <dbReference type="SAM" id="Phobius"/>
    </source>
</evidence>
<proteinExistence type="predicted"/>
<feature type="domain" description="DUF7134" evidence="12">
    <location>
        <begin position="9"/>
        <end position="161"/>
    </location>
</feature>
<evidence type="ECO:0000259" key="12">
    <source>
        <dbReference type="Pfam" id="PF23539"/>
    </source>
</evidence>
<feature type="transmembrane region" description="Helical" evidence="9">
    <location>
        <begin position="70"/>
        <end position="103"/>
    </location>
</feature>
<dbReference type="InterPro" id="IPR036890">
    <property type="entry name" value="HATPase_C_sf"/>
</dbReference>
<keyword evidence="9" id="KW-0812">Transmembrane</keyword>
<dbReference type="Gene3D" id="1.20.5.1930">
    <property type="match status" value="1"/>
</dbReference>
<evidence type="ECO:0000313" key="13">
    <source>
        <dbReference type="EMBL" id="RKR92108.1"/>
    </source>
</evidence>
<keyword evidence="9" id="KW-1133">Transmembrane helix</keyword>
<evidence type="ECO:0000256" key="4">
    <source>
        <dbReference type="ARBA" id="ARBA00022679"/>
    </source>
</evidence>
<keyword evidence="8" id="KW-0902">Two-component regulatory system</keyword>
<comment type="caution">
    <text evidence="13">The sequence shown here is derived from an EMBL/GenBank/DDBJ whole genome shotgun (WGS) entry which is preliminary data.</text>
</comment>
<dbReference type="AlphaFoldDB" id="A0A495JU93"/>
<organism evidence="13 14">
    <name type="scientific">Micromonospora pisi</name>
    <dbReference type="NCBI Taxonomy" id="589240"/>
    <lineage>
        <taxon>Bacteria</taxon>
        <taxon>Bacillati</taxon>
        <taxon>Actinomycetota</taxon>
        <taxon>Actinomycetes</taxon>
        <taxon>Micromonosporales</taxon>
        <taxon>Micromonosporaceae</taxon>
        <taxon>Micromonospora</taxon>
    </lineage>
</organism>
<dbReference type="CDD" id="cd16917">
    <property type="entry name" value="HATPase_UhpB-NarQ-NarX-like"/>
    <property type="match status" value="1"/>
</dbReference>
<evidence type="ECO:0000256" key="5">
    <source>
        <dbReference type="ARBA" id="ARBA00022741"/>
    </source>
</evidence>
<sequence>MWDMGWWRRTARFHPYAFDTAAAVGLFVISIGEPLLDPSPARGELSAGEIAFSALVCAAVALRRRWPLPVLAFCSAATAASVAFGSARNLSTFAVVIAVYTVAATTNRLTAILAGTFTALLLVAGAIWSSSNGSWLDSEKVVLALWSGLATAIGDAVRNHRDYIVAVEERATRAEQSREEEARRRVAEDRLRIARDLHDVMAHNIALINVQAGVAGHVLRTNPAAAEEALGHVRRAGRAALDELGTVLGVLRQSDDAAAPTEPTPTLNRLQELVDSFHRTGLAVRWRLAGQPFPLPAAVDLAAYRVVQESLTNVHKHGGGAARVRLTYRSDDLTIEVENDPGPGEPAAGPVAGTGHGLLGMRERVTAVGGTLEAGPLTGGGFGVRAVLPARQEKR</sequence>
<feature type="domain" description="Signal transduction histidine kinase subgroup 3 dimerisation and phosphoacceptor" evidence="11">
    <location>
        <begin position="190"/>
        <end position="255"/>
    </location>
</feature>
<dbReference type="GO" id="GO:0016020">
    <property type="term" value="C:membrane"/>
    <property type="evidence" value="ECO:0007669"/>
    <property type="project" value="InterPro"/>
</dbReference>
<dbReference type="Proteomes" id="UP000277671">
    <property type="component" value="Unassembled WGS sequence"/>
</dbReference>
<dbReference type="InterPro" id="IPR003594">
    <property type="entry name" value="HATPase_dom"/>
</dbReference>
<feature type="domain" description="Histidine kinase/HSP90-like ATPase" evidence="10">
    <location>
        <begin position="302"/>
        <end position="391"/>
    </location>
</feature>
<dbReference type="Pfam" id="PF23539">
    <property type="entry name" value="DUF7134"/>
    <property type="match status" value="1"/>
</dbReference>
<dbReference type="InterPro" id="IPR050482">
    <property type="entry name" value="Sensor_HK_TwoCompSys"/>
</dbReference>
<dbReference type="RefSeq" id="WP_121160156.1">
    <property type="nucleotide sequence ID" value="NZ_RBKT01000001.1"/>
</dbReference>
<dbReference type="PANTHER" id="PTHR24421:SF10">
    <property type="entry name" value="NITRATE_NITRITE SENSOR PROTEIN NARQ"/>
    <property type="match status" value="1"/>
</dbReference>
<evidence type="ECO:0000256" key="1">
    <source>
        <dbReference type="ARBA" id="ARBA00000085"/>
    </source>
</evidence>
<keyword evidence="14" id="KW-1185">Reference proteome</keyword>
<evidence type="ECO:0000256" key="3">
    <source>
        <dbReference type="ARBA" id="ARBA00022553"/>
    </source>
</evidence>
<dbReference type="EC" id="2.7.13.3" evidence="2"/>
<name>A0A495JU93_9ACTN</name>
<protein>
    <recommendedName>
        <fullName evidence="2">histidine kinase</fullName>
        <ecNumber evidence="2">2.7.13.3</ecNumber>
    </recommendedName>
</protein>
<reference evidence="13 14" key="1">
    <citation type="submission" date="2018-10" db="EMBL/GenBank/DDBJ databases">
        <title>Sequencing the genomes of 1000 actinobacteria strains.</title>
        <authorList>
            <person name="Klenk H.-P."/>
        </authorList>
    </citation>
    <scope>NUCLEOTIDE SEQUENCE [LARGE SCALE GENOMIC DNA]</scope>
    <source>
        <strain evidence="13 14">DSM 45175</strain>
    </source>
</reference>